<dbReference type="Proteomes" id="UP000830167">
    <property type="component" value="Chromosome"/>
</dbReference>
<dbReference type="Pfam" id="PF25876">
    <property type="entry name" value="HH_MFP_RND"/>
    <property type="match status" value="1"/>
</dbReference>
<proteinExistence type="inferred from homology"/>
<reference evidence="7" key="1">
    <citation type="submission" date="2021-12" db="EMBL/GenBank/DDBJ databases">
        <title>Alicyclobacillaceae gen. nov., sp. nov., isolated from chalcocite enrichment system.</title>
        <authorList>
            <person name="Jiang Z."/>
        </authorList>
    </citation>
    <scope>NUCLEOTIDE SEQUENCE</scope>
    <source>
        <strain evidence="7">MYW30-H2</strain>
    </source>
</reference>
<evidence type="ECO:0000259" key="5">
    <source>
        <dbReference type="Pfam" id="PF25954"/>
    </source>
</evidence>
<feature type="domain" description="YknX-like C-terminal permuted SH3-like" evidence="6">
    <location>
        <begin position="363"/>
        <end position="428"/>
    </location>
</feature>
<feature type="domain" description="CusB-like beta-barrel" evidence="5">
    <location>
        <begin position="285"/>
        <end position="353"/>
    </location>
</feature>
<evidence type="ECO:0000259" key="6">
    <source>
        <dbReference type="Pfam" id="PF25989"/>
    </source>
</evidence>
<dbReference type="RefSeq" id="WP_347438194.1">
    <property type="nucleotide sequence ID" value="NZ_CP089291.1"/>
</dbReference>
<dbReference type="InterPro" id="IPR058792">
    <property type="entry name" value="Beta-barrel_RND_2"/>
</dbReference>
<evidence type="ECO:0000256" key="1">
    <source>
        <dbReference type="ARBA" id="ARBA00009477"/>
    </source>
</evidence>
<dbReference type="Gene3D" id="1.10.287.470">
    <property type="entry name" value="Helix hairpin bin"/>
    <property type="match status" value="3"/>
</dbReference>
<dbReference type="Pfam" id="PF25954">
    <property type="entry name" value="Beta-barrel_RND_2"/>
    <property type="match status" value="1"/>
</dbReference>
<sequence length="432" mass="46133">MKWKKIIFFLVLPVSAFILILGGFFTHKIRPGNVQLEMKEVKGVKLLKIQGNQYQSTLSVPGTVVSQENTTISSKIMATVKNILVKKGQIIHKGEPLLLLDSSQVAATADQAKAGIAVAQATQQTVDQSIKVAQSAADQVHTQIQQANAALQAAQAQFTNAKTNFDRISGLLAAGAASQQDYDNAKTNYTSAQAAVDKATANVDSAEAAYKQALQSVAAAKSRIGETDAQIQQAGAAYASASISQSDATILAPFDGKFIDTLVNIGDMASPGLPLVKVEKPPYYLEVYLDESKQNNIHLGDKIPVTIGTDKKTLTGTVAEIVPHVDPNTRKFKVKILLPSSQDIVSGMYGEAAVPDGSEKGMFVPESAIVRWSQFTGVFVVDDKDITHLRYVNLGRSQNGNVEVLSGLNVGDKVVISPVDKITDQEKVVPAS</sequence>
<keyword evidence="3" id="KW-0812">Transmembrane</keyword>
<dbReference type="Gene3D" id="2.40.50.100">
    <property type="match status" value="2"/>
</dbReference>
<keyword evidence="8" id="KW-1185">Reference proteome</keyword>
<protein>
    <submittedName>
        <fullName evidence="7">Efflux RND transporter periplasmic adaptor subunit</fullName>
    </submittedName>
</protein>
<accession>A0ABY4CQL8</accession>
<dbReference type="EMBL" id="CP089291">
    <property type="protein sequence ID" value="UOF91503.1"/>
    <property type="molecule type" value="Genomic_DNA"/>
</dbReference>
<dbReference type="NCBIfam" id="TIGR01730">
    <property type="entry name" value="RND_mfp"/>
    <property type="match status" value="1"/>
</dbReference>
<dbReference type="Pfam" id="PF25989">
    <property type="entry name" value="YknX_C"/>
    <property type="match status" value="1"/>
</dbReference>
<dbReference type="Gene3D" id="2.40.420.20">
    <property type="match status" value="1"/>
</dbReference>
<organism evidence="7 8">
    <name type="scientific">Fodinisporobacter ferrooxydans</name>
    <dbReference type="NCBI Taxonomy" id="2901836"/>
    <lineage>
        <taxon>Bacteria</taxon>
        <taxon>Bacillati</taxon>
        <taxon>Bacillota</taxon>
        <taxon>Bacilli</taxon>
        <taxon>Bacillales</taxon>
        <taxon>Alicyclobacillaceae</taxon>
        <taxon>Fodinisporobacter</taxon>
    </lineage>
</organism>
<evidence type="ECO:0000313" key="7">
    <source>
        <dbReference type="EMBL" id="UOF91503.1"/>
    </source>
</evidence>
<feature type="coiled-coil region" evidence="2">
    <location>
        <begin position="137"/>
        <end position="223"/>
    </location>
</feature>
<feature type="transmembrane region" description="Helical" evidence="3">
    <location>
        <begin position="7"/>
        <end position="25"/>
    </location>
</feature>
<dbReference type="InterPro" id="IPR058637">
    <property type="entry name" value="YknX-like_C"/>
</dbReference>
<dbReference type="SUPFAM" id="SSF111369">
    <property type="entry name" value="HlyD-like secretion proteins"/>
    <property type="match status" value="3"/>
</dbReference>
<feature type="domain" description="Multidrug resistance protein MdtA-like alpha-helical hairpin" evidence="4">
    <location>
        <begin position="144"/>
        <end position="207"/>
    </location>
</feature>
<gene>
    <name evidence="7" type="ORF">LSG31_04420</name>
</gene>
<evidence type="ECO:0000256" key="2">
    <source>
        <dbReference type="SAM" id="Coils"/>
    </source>
</evidence>
<dbReference type="InterPro" id="IPR058624">
    <property type="entry name" value="MdtA-like_HH"/>
</dbReference>
<dbReference type="PANTHER" id="PTHR30469">
    <property type="entry name" value="MULTIDRUG RESISTANCE PROTEIN MDTA"/>
    <property type="match status" value="1"/>
</dbReference>
<comment type="similarity">
    <text evidence="1">Belongs to the membrane fusion protein (MFP) (TC 8.A.1) family.</text>
</comment>
<evidence type="ECO:0000313" key="8">
    <source>
        <dbReference type="Proteomes" id="UP000830167"/>
    </source>
</evidence>
<evidence type="ECO:0000256" key="3">
    <source>
        <dbReference type="SAM" id="Phobius"/>
    </source>
</evidence>
<dbReference type="PANTHER" id="PTHR30469:SF15">
    <property type="entry name" value="HLYD FAMILY OF SECRETION PROTEINS"/>
    <property type="match status" value="1"/>
</dbReference>
<keyword evidence="2" id="KW-0175">Coiled coil</keyword>
<name>A0ABY4CQL8_9BACL</name>
<dbReference type="InterPro" id="IPR006143">
    <property type="entry name" value="RND_pump_MFP"/>
</dbReference>
<evidence type="ECO:0000259" key="4">
    <source>
        <dbReference type="Pfam" id="PF25876"/>
    </source>
</evidence>
<keyword evidence="3" id="KW-1133">Transmembrane helix</keyword>
<dbReference type="Gene3D" id="2.40.30.170">
    <property type="match status" value="1"/>
</dbReference>
<keyword evidence="3" id="KW-0472">Membrane</keyword>